<accession>A0A9Q3IQZ0</accession>
<evidence type="ECO:0000313" key="1">
    <source>
        <dbReference type="EMBL" id="MBW0548384.1"/>
    </source>
</evidence>
<dbReference type="Proteomes" id="UP000765509">
    <property type="component" value="Unassembled WGS sequence"/>
</dbReference>
<reference evidence="1" key="1">
    <citation type="submission" date="2021-03" db="EMBL/GenBank/DDBJ databases">
        <title>Draft genome sequence of rust myrtle Austropuccinia psidii MF-1, a brazilian biotype.</title>
        <authorList>
            <person name="Quecine M.C."/>
            <person name="Pachon D.M.R."/>
            <person name="Bonatelli M.L."/>
            <person name="Correr F.H."/>
            <person name="Franceschini L.M."/>
            <person name="Leite T.F."/>
            <person name="Margarido G.R.A."/>
            <person name="Almeida C.A."/>
            <person name="Ferrarezi J.A."/>
            <person name="Labate C.A."/>
        </authorList>
    </citation>
    <scope>NUCLEOTIDE SEQUENCE</scope>
    <source>
        <strain evidence="1">MF-1</strain>
    </source>
</reference>
<name>A0A9Q3IQZ0_9BASI</name>
<protein>
    <submittedName>
        <fullName evidence="1">Uncharacterized protein</fullName>
    </submittedName>
</protein>
<keyword evidence="2" id="KW-1185">Reference proteome</keyword>
<comment type="caution">
    <text evidence="1">The sequence shown here is derived from an EMBL/GenBank/DDBJ whole genome shotgun (WGS) entry which is preliminary data.</text>
</comment>
<dbReference type="EMBL" id="AVOT02053598">
    <property type="protein sequence ID" value="MBW0548384.1"/>
    <property type="molecule type" value="Genomic_DNA"/>
</dbReference>
<dbReference type="AlphaFoldDB" id="A0A9Q3IQZ0"/>
<gene>
    <name evidence="1" type="ORF">O181_088099</name>
</gene>
<organism evidence="1 2">
    <name type="scientific">Austropuccinia psidii MF-1</name>
    <dbReference type="NCBI Taxonomy" id="1389203"/>
    <lineage>
        <taxon>Eukaryota</taxon>
        <taxon>Fungi</taxon>
        <taxon>Dikarya</taxon>
        <taxon>Basidiomycota</taxon>
        <taxon>Pucciniomycotina</taxon>
        <taxon>Pucciniomycetes</taxon>
        <taxon>Pucciniales</taxon>
        <taxon>Sphaerophragmiaceae</taxon>
        <taxon>Austropuccinia</taxon>
    </lineage>
</organism>
<evidence type="ECO:0000313" key="2">
    <source>
        <dbReference type="Proteomes" id="UP000765509"/>
    </source>
</evidence>
<proteinExistence type="predicted"/>
<sequence>MEARTPNRLMEPIPDDYPCPLKYLFVHPPPRPPCDGHITPRLDFSDYLANEGWQWKEDIQAWANRHHVLSSMGFKRQTKFSFSSSTAFTSCNHTYFFPLYIEQNQRNPPQQDSPVPSLPPQQTLWQLTPGPSGTQWSEDLFRGKQPKFHLISTYNSGELTLPPFVEPSQTNEPLISALSHFLHYSITKVHVMSHQKFLVHFKSHVCVYLFPM</sequence>